<keyword evidence="2" id="KW-0732">Signal</keyword>
<feature type="chain" id="PRO_5032648666" description="Lipocalin-like domain-containing protein" evidence="2">
    <location>
        <begin position="19"/>
        <end position="136"/>
    </location>
</feature>
<sequence length="136" mass="14500">MKKLIACAACLAILSACSETSDDAAQESAETVQPVSDFTFEEHLGAWDVVYPDETTAVTTNRPDGTFTTQMADGTVSEGTWSMQDDGSSCWMPTGEDEPRCYTIGAADENGTRALTMPDGQIAYVTPVQEEDAAAE</sequence>
<protein>
    <recommendedName>
        <fullName evidence="5">Lipocalin-like domain-containing protein</fullName>
    </recommendedName>
</protein>
<dbReference type="AlphaFoldDB" id="A0A844ZKH0"/>
<comment type="caution">
    <text evidence="3">The sequence shown here is derived from an EMBL/GenBank/DDBJ whole genome shotgun (WGS) entry which is preliminary data.</text>
</comment>
<evidence type="ECO:0000256" key="2">
    <source>
        <dbReference type="SAM" id="SignalP"/>
    </source>
</evidence>
<feature type="signal peptide" evidence="2">
    <location>
        <begin position="1"/>
        <end position="18"/>
    </location>
</feature>
<dbReference type="Proteomes" id="UP000435243">
    <property type="component" value="Unassembled WGS sequence"/>
</dbReference>
<accession>A0A844ZKH0</accession>
<organism evidence="3 4">
    <name type="scientific">Alteraurantiacibacter aestuarii</name>
    <dbReference type="NCBI Taxonomy" id="650004"/>
    <lineage>
        <taxon>Bacteria</taxon>
        <taxon>Pseudomonadati</taxon>
        <taxon>Pseudomonadota</taxon>
        <taxon>Alphaproteobacteria</taxon>
        <taxon>Sphingomonadales</taxon>
        <taxon>Erythrobacteraceae</taxon>
        <taxon>Alteraurantiacibacter</taxon>
    </lineage>
</organism>
<dbReference type="EMBL" id="WTYY01000001">
    <property type="protein sequence ID" value="MXO87387.1"/>
    <property type="molecule type" value="Genomic_DNA"/>
</dbReference>
<proteinExistence type="predicted"/>
<evidence type="ECO:0008006" key="5">
    <source>
        <dbReference type="Google" id="ProtNLM"/>
    </source>
</evidence>
<dbReference type="RefSeq" id="WP_160589333.1">
    <property type="nucleotide sequence ID" value="NZ_BAAAFP010000002.1"/>
</dbReference>
<reference evidence="3 4" key="1">
    <citation type="submission" date="2019-12" db="EMBL/GenBank/DDBJ databases">
        <title>Genomic-based taxomic classification of the family Erythrobacteraceae.</title>
        <authorList>
            <person name="Xu L."/>
        </authorList>
    </citation>
    <scope>NUCLEOTIDE SEQUENCE [LARGE SCALE GENOMIC DNA]</scope>
    <source>
        <strain evidence="3 4">JCM 16339</strain>
    </source>
</reference>
<keyword evidence="4" id="KW-1185">Reference proteome</keyword>
<evidence type="ECO:0000256" key="1">
    <source>
        <dbReference type="SAM" id="MobiDB-lite"/>
    </source>
</evidence>
<evidence type="ECO:0000313" key="3">
    <source>
        <dbReference type="EMBL" id="MXO87387.1"/>
    </source>
</evidence>
<gene>
    <name evidence="3" type="ORF">GRI32_01375</name>
</gene>
<feature type="compositionally biased region" description="Polar residues" evidence="1">
    <location>
        <begin position="60"/>
        <end position="87"/>
    </location>
</feature>
<feature type="region of interest" description="Disordered" evidence="1">
    <location>
        <begin position="60"/>
        <end position="94"/>
    </location>
</feature>
<evidence type="ECO:0000313" key="4">
    <source>
        <dbReference type="Proteomes" id="UP000435243"/>
    </source>
</evidence>
<dbReference type="PROSITE" id="PS51257">
    <property type="entry name" value="PROKAR_LIPOPROTEIN"/>
    <property type="match status" value="1"/>
</dbReference>
<name>A0A844ZKH0_9SPHN</name>
<dbReference type="OrthoDB" id="7450772at2"/>